<dbReference type="AlphaFoldDB" id="A0A670ZFG7"/>
<dbReference type="Pfam" id="PF15176">
    <property type="entry name" value="LRR19-TM"/>
    <property type="match status" value="1"/>
</dbReference>
<feature type="transmembrane region" description="Helical" evidence="3">
    <location>
        <begin position="271"/>
        <end position="298"/>
    </location>
</feature>
<keyword evidence="1" id="KW-0433">Leucine-rich repeat</keyword>
<dbReference type="InterPro" id="IPR032675">
    <property type="entry name" value="LRR_dom_sf"/>
</dbReference>
<reference evidence="4" key="1">
    <citation type="submission" date="2025-08" db="UniProtKB">
        <authorList>
            <consortium name="Ensembl"/>
        </authorList>
    </citation>
    <scope>IDENTIFICATION</scope>
</reference>
<keyword evidence="3" id="KW-0472">Membrane</keyword>
<name>A0A670ZFG7_PSETE</name>
<reference evidence="4" key="2">
    <citation type="submission" date="2025-09" db="UniProtKB">
        <authorList>
            <consortium name="Ensembl"/>
        </authorList>
    </citation>
    <scope>IDENTIFICATION</scope>
</reference>
<dbReference type="GeneTree" id="ENSGT00940000161278"/>
<dbReference type="GO" id="GO:0043123">
    <property type="term" value="P:positive regulation of canonical NF-kappaB signal transduction"/>
    <property type="evidence" value="ECO:0007669"/>
    <property type="project" value="Ensembl"/>
</dbReference>
<evidence type="ECO:0000313" key="4">
    <source>
        <dbReference type="Ensembl" id="ENSPTXP00000020626.1"/>
    </source>
</evidence>
<accession>A0A670ZFG7</accession>
<dbReference type="PANTHER" id="PTHR31450:SF4">
    <property type="entry name" value="LEUCINE-RICH REPEAT-CONTAINING PROTEIN 19"/>
    <property type="match status" value="1"/>
</dbReference>
<dbReference type="GO" id="GO:0048874">
    <property type="term" value="P:host-mediated modulation of intestinal microbiota composition"/>
    <property type="evidence" value="ECO:0007669"/>
    <property type="project" value="Ensembl"/>
</dbReference>
<gene>
    <name evidence="4" type="primary">LRRC19</name>
</gene>
<sequence>MYGCQNTKTRSSGSGEVSRKLEHLLSNWPLNEDHLYLVCQSHGHLVNCQEVAKDHSSVPSNLNKDISVLYLSCNHIILDKNDKEILCQYKNLSELYLNNNSIILVSNYSFEKFLQLKILDVSSNYIETVEKAAFAGLNELQILNLQNNKITQLNSDVFSGLNKLKVLNLQNNFLKDFDVKVTFNSICIKLKGNAWNCSCDLLSLQHWLNNSTVVTENENKTMCPIPVALKKYHIKETNTLNCKQMGISGTTVSPFTSINTTYVIQPIGKTWIFSMGVLAVILSTTALIMAAIKFPIWYHYLKSYNHRRLQEKEESELFEETFTPQLCMPSQTSETNEEEYIAVFEQFHPYVPEDDGFIEDKYIDP</sequence>
<proteinExistence type="predicted"/>
<evidence type="ECO:0000313" key="5">
    <source>
        <dbReference type="Proteomes" id="UP000472273"/>
    </source>
</evidence>
<keyword evidence="5" id="KW-1185">Reference proteome</keyword>
<organism evidence="4 5">
    <name type="scientific">Pseudonaja textilis</name>
    <name type="common">Eastern brown snake</name>
    <dbReference type="NCBI Taxonomy" id="8673"/>
    <lineage>
        <taxon>Eukaryota</taxon>
        <taxon>Metazoa</taxon>
        <taxon>Chordata</taxon>
        <taxon>Craniata</taxon>
        <taxon>Vertebrata</taxon>
        <taxon>Euteleostomi</taxon>
        <taxon>Lepidosauria</taxon>
        <taxon>Squamata</taxon>
        <taxon>Bifurcata</taxon>
        <taxon>Unidentata</taxon>
        <taxon>Episquamata</taxon>
        <taxon>Toxicofera</taxon>
        <taxon>Serpentes</taxon>
        <taxon>Colubroidea</taxon>
        <taxon>Elapidae</taxon>
        <taxon>Hydrophiinae</taxon>
        <taxon>Pseudonaja</taxon>
    </lineage>
</organism>
<dbReference type="Ensembl" id="ENSPTXT00000021251.1">
    <property type="protein sequence ID" value="ENSPTXP00000020626.1"/>
    <property type="gene ID" value="ENSPTXG00000014246.1"/>
</dbReference>
<dbReference type="GO" id="GO:0038023">
    <property type="term" value="F:signaling receptor activity"/>
    <property type="evidence" value="ECO:0007669"/>
    <property type="project" value="Ensembl"/>
</dbReference>
<dbReference type="InterPro" id="IPR001611">
    <property type="entry name" value="Leu-rich_rpt"/>
</dbReference>
<keyword evidence="2" id="KW-0677">Repeat</keyword>
<evidence type="ECO:0000256" key="2">
    <source>
        <dbReference type="ARBA" id="ARBA00022737"/>
    </source>
</evidence>
<protein>
    <submittedName>
        <fullName evidence="4">Leucine rich repeat containing 19</fullName>
    </submittedName>
</protein>
<dbReference type="GO" id="GO:1901224">
    <property type="term" value="P:positive regulation of non-canonical NF-kappaB signal transduction"/>
    <property type="evidence" value="ECO:0007669"/>
    <property type="project" value="Ensembl"/>
</dbReference>
<keyword evidence="3" id="KW-1133">Transmembrane helix</keyword>
<dbReference type="SUPFAM" id="SSF52058">
    <property type="entry name" value="L domain-like"/>
    <property type="match status" value="1"/>
</dbReference>
<dbReference type="Gene3D" id="3.80.10.10">
    <property type="entry name" value="Ribonuclease Inhibitor"/>
    <property type="match status" value="1"/>
</dbReference>
<dbReference type="SMART" id="SM00369">
    <property type="entry name" value="LRR_TYP"/>
    <property type="match status" value="4"/>
</dbReference>
<dbReference type="PANTHER" id="PTHR31450">
    <property type="entry name" value="LEUCINE-RICH REPEAT-CONTAINING PROTEIN 19 LRRC19 FAMILY MEMBER"/>
    <property type="match status" value="1"/>
</dbReference>
<keyword evidence="3" id="KW-0812">Transmembrane</keyword>
<dbReference type="Proteomes" id="UP000472273">
    <property type="component" value="Unplaced"/>
</dbReference>
<dbReference type="GO" id="GO:0001817">
    <property type="term" value="P:regulation of cytokine production"/>
    <property type="evidence" value="ECO:0007669"/>
    <property type="project" value="Ensembl"/>
</dbReference>
<evidence type="ECO:0000256" key="1">
    <source>
        <dbReference type="ARBA" id="ARBA00022614"/>
    </source>
</evidence>
<dbReference type="OMA" id="EVKCNFT"/>
<dbReference type="GO" id="GO:0050727">
    <property type="term" value="P:regulation of inflammatory response"/>
    <property type="evidence" value="ECO:0007669"/>
    <property type="project" value="Ensembl"/>
</dbReference>
<dbReference type="InterPro" id="IPR003591">
    <property type="entry name" value="Leu-rich_rpt_typical-subtyp"/>
</dbReference>
<dbReference type="PROSITE" id="PS51450">
    <property type="entry name" value="LRR"/>
    <property type="match status" value="1"/>
</dbReference>
<dbReference type="GO" id="GO:0005886">
    <property type="term" value="C:plasma membrane"/>
    <property type="evidence" value="ECO:0007669"/>
    <property type="project" value="Ensembl"/>
</dbReference>
<dbReference type="Pfam" id="PF13855">
    <property type="entry name" value="LRR_8"/>
    <property type="match status" value="1"/>
</dbReference>
<dbReference type="GO" id="GO:0002224">
    <property type="term" value="P:toll-like receptor signaling pathway"/>
    <property type="evidence" value="ECO:0007669"/>
    <property type="project" value="Ensembl"/>
</dbReference>
<evidence type="ECO:0000256" key="3">
    <source>
        <dbReference type="SAM" id="Phobius"/>
    </source>
</evidence>